<keyword evidence="2" id="KW-1185">Reference proteome</keyword>
<protein>
    <submittedName>
        <fullName evidence="1">Uncharacterized protein</fullName>
    </submittedName>
</protein>
<dbReference type="AlphaFoldDB" id="A0A0D3KZ94"/>
<accession>A0A0D3KZ94</accession>
<name>A0A0D3KZ94_EMIH1</name>
<dbReference type="RefSeq" id="XP_005793508.1">
    <property type="nucleotide sequence ID" value="XM_005793451.1"/>
</dbReference>
<dbReference type="PaxDb" id="2903-EOD41079"/>
<dbReference type="HOGENOM" id="CLU_610354_0_0_1"/>
<proteinExistence type="predicted"/>
<sequence length="449" mass="46957">MPAKRKRSLNAATEARAVKARAESEEAAPKCTAILRRIPNTYWPAGQAPPRDVSPQGLVRSSNLDGSILAALSLVRSLMPGASNTDFASLLVLASPAEDSLGLSTAVAQLGGEARGPRAALALLKAVLGTLEALHVEGTRQLLDEAREALAGGAAPAALLTRLVALARGDWMLRLGGAYFGPGGLQFLAAEDAPVKPSSVAEAAARVLLRRLREQRDVPVECSGLIYSSNLDGSILAALSLVRSLMPGASNTDFASLLVLASPAEDSLGLPTAVPQLGGEAKGPRAALALLKAVLGTLEALHVEGTRQLLDEAREALAGGAAPAALLTRLVALARGDWMLRLRCERGGHGGLQFLAAEDAPVKPSSVAEAAARVLLRRLREQRDVPVECSVMLKDVRGNFKDEDDTDGTFDPADASLWVVANSKEDETPKPPTRWNLEATATDCATLCP</sequence>
<evidence type="ECO:0000313" key="1">
    <source>
        <dbReference type="EnsemblProtists" id="EOD41079"/>
    </source>
</evidence>
<dbReference type="GeneID" id="17286351"/>
<reference evidence="2" key="1">
    <citation type="journal article" date="2013" name="Nature">
        <title>Pan genome of the phytoplankton Emiliania underpins its global distribution.</title>
        <authorList>
            <person name="Read B.A."/>
            <person name="Kegel J."/>
            <person name="Klute M.J."/>
            <person name="Kuo A."/>
            <person name="Lefebvre S.C."/>
            <person name="Maumus F."/>
            <person name="Mayer C."/>
            <person name="Miller J."/>
            <person name="Monier A."/>
            <person name="Salamov A."/>
            <person name="Young J."/>
            <person name="Aguilar M."/>
            <person name="Claverie J.M."/>
            <person name="Frickenhaus S."/>
            <person name="Gonzalez K."/>
            <person name="Herman E.K."/>
            <person name="Lin Y.C."/>
            <person name="Napier J."/>
            <person name="Ogata H."/>
            <person name="Sarno A.F."/>
            <person name="Shmutz J."/>
            <person name="Schroeder D."/>
            <person name="de Vargas C."/>
            <person name="Verret F."/>
            <person name="von Dassow P."/>
            <person name="Valentin K."/>
            <person name="Van de Peer Y."/>
            <person name="Wheeler G."/>
            <person name="Dacks J.B."/>
            <person name="Delwiche C.F."/>
            <person name="Dyhrman S.T."/>
            <person name="Glockner G."/>
            <person name="John U."/>
            <person name="Richards T."/>
            <person name="Worden A.Z."/>
            <person name="Zhang X."/>
            <person name="Grigoriev I.V."/>
            <person name="Allen A.E."/>
            <person name="Bidle K."/>
            <person name="Borodovsky M."/>
            <person name="Bowler C."/>
            <person name="Brownlee C."/>
            <person name="Cock J.M."/>
            <person name="Elias M."/>
            <person name="Gladyshev V.N."/>
            <person name="Groth M."/>
            <person name="Guda C."/>
            <person name="Hadaegh A."/>
            <person name="Iglesias-Rodriguez M.D."/>
            <person name="Jenkins J."/>
            <person name="Jones B.M."/>
            <person name="Lawson T."/>
            <person name="Leese F."/>
            <person name="Lindquist E."/>
            <person name="Lobanov A."/>
            <person name="Lomsadze A."/>
            <person name="Malik S.B."/>
            <person name="Marsh M.E."/>
            <person name="Mackinder L."/>
            <person name="Mock T."/>
            <person name="Mueller-Roeber B."/>
            <person name="Pagarete A."/>
            <person name="Parker M."/>
            <person name="Probert I."/>
            <person name="Quesneville H."/>
            <person name="Raines C."/>
            <person name="Rensing S.A."/>
            <person name="Riano-Pachon D.M."/>
            <person name="Richier S."/>
            <person name="Rokitta S."/>
            <person name="Shiraiwa Y."/>
            <person name="Soanes D.M."/>
            <person name="van der Giezen M."/>
            <person name="Wahlund T.M."/>
            <person name="Williams B."/>
            <person name="Wilson W."/>
            <person name="Wolfe G."/>
            <person name="Wurch L.L."/>
        </authorList>
    </citation>
    <scope>NUCLEOTIDE SEQUENCE</scope>
</reference>
<organism evidence="1 2">
    <name type="scientific">Emiliania huxleyi (strain CCMP1516)</name>
    <dbReference type="NCBI Taxonomy" id="280463"/>
    <lineage>
        <taxon>Eukaryota</taxon>
        <taxon>Haptista</taxon>
        <taxon>Haptophyta</taxon>
        <taxon>Prymnesiophyceae</taxon>
        <taxon>Isochrysidales</taxon>
        <taxon>Noelaerhabdaceae</taxon>
        <taxon>Emiliania</taxon>
    </lineage>
</organism>
<dbReference type="Proteomes" id="UP000013827">
    <property type="component" value="Unassembled WGS sequence"/>
</dbReference>
<evidence type="ECO:0000313" key="2">
    <source>
        <dbReference type="Proteomes" id="UP000013827"/>
    </source>
</evidence>
<reference evidence="1" key="2">
    <citation type="submission" date="2024-10" db="UniProtKB">
        <authorList>
            <consortium name="EnsemblProtists"/>
        </authorList>
    </citation>
    <scope>IDENTIFICATION</scope>
</reference>
<dbReference type="KEGG" id="ehx:EMIHUDRAFT_250925"/>
<dbReference type="EnsemblProtists" id="EOD41079">
    <property type="protein sequence ID" value="EOD41079"/>
    <property type="gene ID" value="EMIHUDRAFT_250925"/>
</dbReference>